<dbReference type="AlphaFoldDB" id="A0A3M8CSH1"/>
<gene>
    <name evidence="1" type="ORF">EDM58_10990</name>
</gene>
<protein>
    <recommendedName>
        <fullName evidence="3">DUF2642 domain-containing protein</fullName>
    </recommendedName>
</protein>
<dbReference type="EMBL" id="RHHT01000023">
    <property type="protein sequence ID" value="RNB78623.1"/>
    <property type="molecule type" value="Genomic_DNA"/>
</dbReference>
<dbReference type="RefSeq" id="WP_023558586.1">
    <property type="nucleotide sequence ID" value="NZ_JBCNED010000052.1"/>
</dbReference>
<organism evidence="1 2">
    <name type="scientific">Brevibacillus panacihumi</name>
    <dbReference type="NCBI Taxonomy" id="497735"/>
    <lineage>
        <taxon>Bacteria</taxon>
        <taxon>Bacillati</taxon>
        <taxon>Bacillota</taxon>
        <taxon>Bacilli</taxon>
        <taxon>Bacillales</taxon>
        <taxon>Paenibacillaceae</taxon>
        <taxon>Brevibacillus</taxon>
    </lineage>
</organism>
<evidence type="ECO:0000313" key="2">
    <source>
        <dbReference type="Proteomes" id="UP000281915"/>
    </source>
</evidence>
<accession>A0A3M8CSH1</accession>
<reference evidence="1 2" key="1">
    <citation type="submission" date="2018-10" db="EMBL/GenBank/DDBJ databases">
        <title>Phylogenomics of Brevibacillus.</title>
        <authorList>
            <person name="Dunlap C."/>
        </authorList>
    </citation>
    <scope>NUCLEOTIDE SEQUENCE [LARGE SCALE GENOMIC DNA]</scope>
    <source>
        <strain evidence="1 2">JCM 15085</strain>
    </source>
</reference>
<comment type="caution">
    <text evidence="1">The sequence shown here is derived from an EMBL/GenBank/DDBJ whole genome shotgun (WGS) entry which is preliminary data.</text>
</comment>
<proteinExistence type="predicted"/>
<evidence type="ECO:0008006" key="3">
    <source>
        <dbReference type="Google" id="ProtNLM"/>
    </source>
</evidence>
<name>A0A3M8CSH1_9BACL</name>
<sequence length="65" mass="6892">MDFQEKLTTYIGQTVEIATGLQVTTGVLSRVTDSTATLLAASAPGYGGGQNVTFPLERITFVRVV</sequence>
<dbReference type="Proteomes" id="UP000281915">
    <property type="component" value="Unassembled WGS sequence"/>
</dbReference>
<evidence type="ECO:0000313" key="1">
    <source>
        <dbReference type="EMBL" id="RNB78623.1"/>
    </source>
</evidence>